<dbReference type="Gene3D" id="1.20.120.220">
    <property type="entry name" value="ATP synthase, F0 complex, subunit A"/>
    <property type="match status" value="1"/>
</dbReference>
<gene>
    <name evidence="13" type="primary">ATP6</name>
</gene>
<dbReference type="InterPro" id="IPR035908">
    <property type="entry name" value="F0_ATP_A_sf"/>
</dbReference>
<evidence type="ECO:0000256" key="3">
    <source>
        <dbReference type="ARBA" id="ARBA00022448"/>
    </source>
</evidence>
<evidence type="ECO:0000256" key="6">
    <source>
        <dbReference type="ARBA" id="ARBA00022781"/>
    </source>
</evidence>
<evidence type="ECO:0000256" key="2">
    <source>
        <dbReference type="ARBA" id="ARBA00006810"/>
    </source>
</evidence>
<evidence type="ECO:0000256" key="10">
    <source>
        <dbReference type="ARBA" id="ARBA00023310"/>
    </source>
</evidence>
<evidence type="ECO:0000256" key="5">
    <source>
        <dbReference type="ARBA" id="ARBA00022692"/>
    </source>
</evidence>
<feature type="transmembrane region" description="Helical" evidence="12">
    <location>
        <begin position="20"/>
        <end position="39"/>
    </location>
</feature>
<dbReference type="Pfam" id="PF00119">
    <property type="entry name" value="ATP-synt_A"/>
    <property type="match status" value="1"/>
</dbReference>
<dbReference type="EMBL" id="JN651407">
    <property type="protein sequence ID" value="AEP83052.1"/>
    <property type="molecule type" value="Genomic_DNA"/>
</dbReference>
<dbReference type="CDD" id="cd00310">
    <property type="entry name" value="ATP-synt_Fo_a_6"/>
    <property type="match status" value="1"/>
</dbReference>
<feature type="transmembrane region" description="Helical" evidence="12">
    <location>
        <begin position="91"/>
        <end position="114"/>
    </location>
</feature>
<evidence type="ECO:0000313" key="13">
    <source>
        <dbReference type="EMBL" id="AEP83052.1"/>
    </source>
</evidence>
<dbReference type="AlphaFoldDB" id="J7EVX0"/>
<feature type="transmembrane region" description="Helical" evidence="12">
    <location>
        <begin position="126"/>
        <end position="148"/>
    </location>
</feature>
<dbReference type="CTD" id="4508"/>
<keyword evidence="3" id="KW-0813">Transport</keyword>
<evidence type="ECO:0000256" key="4">
    <source>
        <dbReference type="ARBA" id="ARBA00022547"/>
    </source>
</evidence>
<feature type="transmembrane region" description="Helical" evidence="12">
    <location>
        <begin position="60"/>
        <end position="85"/>
    </location>
</feature>
<keyword evidence="8" id="KW-0406">Ion transport</keyword>
<dbReference type="RefSeq" id="YP_006665724.1">
    <property type="nucleotide sequence ID" value="NC_018538.1"/>
</dbReference>
<dbReference type="InterPro" id="IPR000568">
    <property type="entry name" value="ATP_synth_F0_asu"/>
</dbReference>
<evidence type="ECO:0000256" key="8">
    <source>
        <dbReference type="ARBA" id="ARBA00023065"/>
    </source>
</evidence>
<comment type="subcellular location">
    <subcellularLocation>
        <location evidence="1">Membrane</location>
        <topology evidence="1">Multi-pass membrane protein</topology>
    </subcellularLocation>
    <subcellularLocation>
        <location evidence="11">Mitochondrion inner membrane</location>
        <topology evidence="11">Multi-pass membrane protein</topology>
    </subcellularLocation>
</comment>
<evidence type="ECO:0000256" key="1">
    <source>
        <dbReference type="ARBA" id="ARBA00004141"/>
    </source>
</evidence>
<proteinExistence type="inferred from homology"/>
<dbReference type="PANTHER" id="PTHR11410:SF0">
    <property type="entry name" value="ATP SYNTHASE SUBUNIT A"/>
    <property type="match status" value="1"/>
</dbReference>
<keyword evidence="5 12" id="KW-0812">Transmembrane</keyword>
<keyword evidence="4" id="KW-0138">CF(0)</keyword>
<dbReference type="NCBIfam" id="TIGR01131">
    <property type="entry name" value="ATP_synt_6_or_A"/>
    <property type="match status" value="1"/>
</dbReference>
<keyword evidence="13" id="KW-0496">Mitochondrion</keyword>
<dbReference type="PANTHER" id="PTHR11410">
    <property type="entry name" value="ATP SYNTHASE SUBUNIT A"/>
    <property type="match status" value="1"/>
</dbReference>
<evidence type="ECO:0000256" key="9">
    <source>
        <dbReference type="ARBA" id="ARBA00023136"/>
    </source>
</evidence>
<keyword evidence="9 12" id="KW-0472">Membrane</keyword>
<protein>
    <recommendedName>
        <fullName evidence="11">ATP synthase subunit a</fullName>
    </recommendedName>
</protein>
<reference evidence="13" key="1">
    <citation type="journal article" date="2012" name="PLoS ONE">
        <title>Complete Mitochondrial Genome of the Free-Living Earwig, Challia fletcheri (Dermaptera: Pygidicranidae) and Phylogeny of Polyneoptera.</title>
        <authorList>
            <person name="Wan X."/>
            <person name="Kim M.I."/>
            <person name="Kim M.J."/>
            <person name="Kim I."/>
        </authorList>
    </citation>
    <scope>NUCLEOTIDE SEQUENCE</scope>
</reference>
<keyword evidence="10" id="KW-0066">ATP synthesis</keyword>
<dbReference type="GO" id="GO:0045259">
    <property type="term" value="C:proton-transporting ATP synthase complex"/>
    <property type="evidence" value="ECO:0007669"/>
    <property type="project" value="UniProtKB-KW"/>
</dbReference>
<organism evidence="13">
    <name type="scientific">Challia fletcheri</name>
    <dbReference type="NCBI Taxonomy" id="1091408"/>
    <lineage>
        <taxon>Eukaryota</taxon>
        <taxon>Metazoa</taxon>
        <taxon>Ecdysozoa</taxon>
        <taxon>Arthropoda</taxon>
        <taxon>Hexapoda</taxon>
        <taxon>Insecta</taxon>
        <taxon>Pterygota</taxon>
        <taxon>Neoptera</taxon>
        <taxon>Polyneoptera</taxon>
        <taxon>Dermaptera</taxon>
        <taxon>Neodermaptera</taxon>
        <taxon>Protodermaptera</taxon>
        <taxon>Pygidicranoidea</taxon>
        <taxon>Pygidicranidae</taxon>
        <taxon>Challia</taxon>
    </lineage>
</organism>
<keyword evidence="7 12" id="KW-1133">Transmembrane helix</keyword>
<feature type="transmembrane region" description="Helical" evidence="12">
    <location>
        <begin position="201"/>
        <end position="222"/>
    </location>
</feature>
<dbReference type="SUPFAM" id="SSF81336">
    <property type="entry name" value="F1F0 ATP synthase subunit A"/>
    <property type="match status" value="1"/>
</dbReference>
<comment type="similarity">
    <text evidence="2">Belongs to the ATPase A chain family.</text>
</comment>
<dbReference type="PROSITE" id="PS00449">
    <property type="entry name" value="ATPASE_A"/>
    <property type="match status" value="1"/>
</dbReference>
<keyword evidence="6" id="KW-0375">Hydrogen ion transport</keyword>
<dbReference type="GO" id="GO:0005743">
    <property type="term" value="C:mitochondrial inner membrane"/>
    <property type="evidence" value="ECO:0007669"/>
    <property type="project" value="UniProtKB-SubCell"/>
</dbReference>
<dbReference type="PRINTS" id="PR00123">
    <property type="entry name" value="ATPASEA"/>
</dbReference>
<sequence>MMGNLFTMFDPGSVGSSFLLVNNWVSIFLGFIFIPLFFWSSPSRFIYFWWVLFLRLHKEFKILIGPGGGSGSTLLFISLFGFILGNNVMGLFPYIFTCSSHLVLTLSLALPLWLSFMLFGWVNHSFHMFVHLVPQGTPFALMFFMVLIETISNLIRPGTLAVRLAANMIAGHLLMSLLGGVGVGSSFLVIGLVLFIQIGLLLLECAVAVIQSYVFVVLSSLYSGEVN</sequence>
<feature type="transmembrane region" description="Helical" evidence="12">
    <location>
        <begin position="168"/>
        <end position="194"/>
    </location>
</feature>
<dbReference type="GeneID" id="13539841"/>
<dbReference type="InterPro" id="IPR045083">
    <property type="entry name" value="ATP_synth_F0_asu_bact/mt"/>
</dbReference>
<accession>J7EVX0</accession>
<evidence type="ECO:0000256" key="11">
    <source>
        <dbReference type="RuleBase" id="RU004450"/>
    </source>
</evidence>
<evidence type="ECO:0000256" key="12">
    <source>
        <dbReference type="SAM" id="Phobius"/>
    </source>
</evidence>
<dbReference type="GO" id="GO:0046933">
    <property type="term" value="F:proton-transporting ATP synthase activity, rotational mechanism"/>
    <property type="evidence" value="ECO:0007669"/>
    <property type="project" value="TreeGrafter"/>
</dbReference>
<dbReference type="InterPro" id="IPR023011">
    <property type="entry name" value="ATP_synth_F0_asu_AS"/>
</dbReference>
<name>J7EVX0_9NEOP</name>
<evidence type="ECO:0000256" key="7">
    <source>
        <dbReference type="ARBA" id="ARBA00022989"/>
    </source>
</evidence>
<geneLocation type="mitochondrion" evidence="13"/>